<dbReference type="Pfam" id="PF18029">
    <property type="entry name" value="Glyoxalase_6"/>
    <property type="match status" value="1"/>
</dbReference>
<dbReference type="Gene3D" id="3.10.180.10">
    <property type="entry name" value="2,3-Dihydroxybiphenyl 1,2-Dioxygenase, domain 1"/>
    <property type="match status" value="1"/>
</dbReference>
<name>A0ABV6QK17_9ACTN</name>
<dbReference type="Proteomes" id="UP001589890">
    <property type="component" value="Unassembled WGS sequence"/>
</dbReference>
<evidence type="ECO:0000313" key="4">
    <source>
        <dbReference type="Proteomes" id="UP001589890"/>
    </source>
</evidence>
<organism evidence="3 4">
    <name type="scientific">Kribbella deserti</name>
    <dbReference type="NCBI Taxonomy" id="1926257"/>
    <lineage>
        <taxon>Bacteria</taxon>
        <taxon>Bacillati</taxon>
        <taxon>Actinomycetota</taxon>
        <taxon>Actinomycetes</taxon>
        <taxon>Propionibacteriales</taxon>
        <taxon>Kribbellaceae</taxon>
        <taxon>Kribbella</taxon>
    </lineage>
</organism>
<evidence type="ECO:0000313" key="3">
    <source>
        <dbReference type="EMBL" id="MFC0624938.1"/>
    </source>
</evidence>
<dbReference type="EMBL" id="JBHLTC010000014">
    <property type="protein sequence ID" value="MFC0624938.1"/>
    <property type="molecule type" value="Genomic_DNA"/>
</dbReference>
<reference evidence="3 4" key="1">
    <citation type="submission" date="2024-09" db="EMBL/GenBank/DDBJ databases">
        <authorList>
            <person name="Sun Q."/>
            <person name="Mori K."/>
        </authorList>
    </citation>
    <scope>NUCLEOTIDE SEQUENCE [LARGE SCALE GENOMIC DNA]</scope>
    <source>
        <strain evidence="3 4">CGMCC 1.15906</strain>
    </source>
</reference>
<dbReference type="RefSeq" id="WP_380046822.1">
    <property type="nucleotide sequence ID" value="NZ_JBHLTC010000014.1"/>
</dbReference>
<dbReference type="CDD" id="cd06587">
    <property type="entry name" value="VOC"/>
    <property type="match status" value="1"/>
</dbReference>
<dbReference type="InterPro" id="IPR037523">
    <property type="entry name" value="VOC_core"/>
</dbReference>
<feature type="region of interest" description="Disordered" evidence="1">
    <location>
        <begin position="47"/>
        <end position="70"/>
    </location>
</feature>
<evidence type="ECO:0000259" key="2">
    <source>
        <dbReference type="PROSITE" id="PS51819"/>
    </source>
</evidence>
<protein>
    <submittedName>
        <fullName evidence="3">VOC family protein</fullName>
    </submittedName>
</protein>
<dbReference type="SUPFAM" id="SSF54593">
    <property type="entry name" value="Glyoxalase/Bleomycin resistance protein/Dihydroxybiphenyl dioxygenase"/>
    <property type="match status" value="1"/>
</dbReference>
<dbReference type="PANTHER" id="PTHR35908">
    <property type="entry name" value="HYPOTHETICAL FUSION PROTEIN"/>
    <property type="match status" value="1"/>
</dbReference>
<comment type="caution">
    <text evidence="3">The sequence shown here is derived from an EMBL/GenBank/DDBJ whole genome shotgun (WGS) entry which is preliminary data.</text>
</comment>
<keyword evidence="4" id="KW-1185">Reference proteome</keyword>
<proteinExistence type="predicted"/>
<sequence length="123" mass="14013">MSEAGISFRAVVLDSPDPRRLADFYRQLLGWEIRDDGDTWVTLHPPNGGSHLSFQREPKYQPPAWPSESDRQQMMTHLDLHTDDLAKAEARATELGAKVMPWQPQDDVRVLADPDGHIFCLFT</sequence>
<gene>
    <name evidence="3" type="ORF">ACFFGN_12745</name>
</gene>
<evidence type="ECO:0000256" key="1">
    <source>
        <dbReference type="SAM" id="MobiDB-lite"/>
    </source>
</evidence>
<dbReference type="PROSITE" id="PS51819">
    <property type="entry name" value="VOC"/>
    <property type="match status" value="1"/>
</dbReference>
<dbReference type="PANTHER" id="PTHR35908:SF1">
    <property type="entry name" value="CONSERVED PROTEIN"/>
    <property type="match status" value="1"/>
</dbReference>
<feature type="domain" description="VOC" evidence="2">
    <location>
        <begin position="7"/>
        <end position="123"/>
    </location>
</feature>
<dbReference type="InterPro" id="IPR041581">
    <property type="entry name" value="Glyoxalase_6"/>
</dbReference>
<dbReference type="InterPro" id="IPR029068">
    <property type="entry name" value="Glyas_Bleomycin-R_OHBP_Dase"/>
</dbReference>
<accession>A0ABV6QK17</accession>